<evidence type="ECO:0000256" key="1">
    <source>
        <dbReference type="SAM" id="SignalP"/>
    </source>
</evidence>
<dbReference type="SUPFAM" id="SSF51445">
    <property type="entry name" value="(Trans)glycosidases"/>
    <property type="match status" value="1"/>
</dbReference>
<accession>A0ABQ1YMN1</accession>
<name>A0ABQ1YMN1_9BACT</name>
<keyword evidence="1" id="KW-0732">Signal</keyword>
<reference evidence="3" key="1">
    <citation type="journal article" date="2019" name="Int. J. Syst. Evol. Microbiol.">
        <title>The Global Catalogue of Microorganisms (GCM) 10K type strain sequencing project: providing services to taxonomists for standard genome sequencing and annotation.</title>
        <authorList>
            <consortium name="The Broad Institute Genomics Platform"/>
            <consortium name="The Broad Institute Genome Sequencing Center for Infectious Disease"/>
            <person name="Wu L."/>
            <person name="Ma J."/>
        </authorList>
    </citation>
    <scope>NUCLEOTIDE SEQUENCE [LARGE SCALE GENOMIC DNA]</scope>
    <source>
        <strain evidence="3">CGMCC 1.15288</strain>
    </source>
</reference>
<dbReference type="Gene3D" id="3.20.20.70">
    <property type="entry name" value="Aldolase class I"/>
    <property type="match status" value="1"/>
</dbReference>
<protein>
    <recommendedName>
        <fullName evidence="4">Alpha-galactosidase</fullName>
    </recommendedName>
</protein>
<evidence type="ECO:0000313" key="2">
    <source>
        <dbReference type="EMBL" id="GGH31752.1"/>
    </source>
</evidence>
<feature type="signal peptide" evidence="1">
    <location>
        <begin position="1"/>
        <end position="19"/>
    </location>
</feature>
<organism evidence="2 3">
    <name type="scientific">Dyadobacter endophyticus</name>
    <dbReference type="NCBI Taxonomy" id="1749036"/>
    <lineage>
        <taxon>Bacteria</taxon>
        <taxon>Pseudomonadati</taxon>
        <taxon>Bacteroidota</taxon>
        <taxon>Cytophagia</taxon>
        <taxon>Cytophagales</taxon>
        <taxon>Spirosomataceae</taxon>
        <taxon>Dyadobacter</taxon>
    </lineage>
</organism>
<dbReference type="InterPro" id="IPR017853">
    <property type="entry name" value="GH"/>
</dbReference>
<gene>
    <name evidence="2" type="ORF">GCM10007423_20810</name>
</gene>
<keyword evidence="3" id="KW-1185">Reference proteome</keyword>
<feature type="chain" id="PRO_5046849248" description="Alpha-galactosidase" evidence="1">
    <location>
        <begin position="20"/>
        <end position="867"/>
    </location>
</feature>
<sequence>MKRGILAGILVCFTTTSFAQELVIRNDQIQRVLSYDGQVWRTVRFADASGKTALTTRSDEFHILPMQAEKGFTVGDFVADSLPVSSHSADTSFVRIAYRPKPAIAGKSGVPEKLLITYFTVKGQRHIRKALALDYAGTAAGDPATGSPGSGHPAAVDRLEVERFEVSKPATGGGRGEPVFIDNKWFAGLEYPAGYSRHTNGNTPADYARHYEKVGNYSFIDLEGRDIEPAGKAGLIRLMHFPGYAATADSVRFSIKSKTAVFGFAQAGSSIHQAFIQYLATVWKAPRSFLHYNNWFEPRAKDLSGNALVDIYKEFRTATEPYGVKLDAMVIDDGWQDRKSVWQPLPKFFPNGWADVKKLAGNLKKEGVDFGFWLSLNGYTNDIDWGVQNGYREAIPNPYFKQFRRYYSLSAPAYKRELLRQVQHIVRETGTVYYKHDFNELSDTGEGNGHPATDRHGHEANLDAAIEVLLATRKVKPDILQNLTNWVWFSPWWLMYGDYLWMLAGDDGTNGNWPEISTRAMASTDRDTYIWRMWGNAADRPLVPISRLMTHGIIKSSDGRMESKEDDLQDWLEHVLMHYGRGTLLKEWYITPSALKPDEWKALCTVDSWAKENRETLNNTVYVGGRPDEGQAYGYIGWHDQNGILVARNPSAETQKLIIPFDESTGFYKKKGENYAATVLFPYQDAYPAAFQSGGKIVIELPGYATMAFSFGKGKPMRSVKPAGKIVWNNISKANGKRETTLTVPTDTGNRCDLLLIGYPELPVIQINGATVAPRRSSKSGINQFAGYARAGMLSEKARAWNMQAFDLRPYKGQRITISYDGKGGFESYLLAERLVPSSALKSAEKNLLWPITNSTRRETVRLCEGK</sequence>
<comment type="caution">
    <text evidence="2">The sequence shown here is derived from an EMBL/GenBank/DDBJ whole genome shotgun (WGS) entry which is preliminary data.</text>
</comment>
<proteinExistence type="predicted"/>
<evidence type="ECO:0008006" key="4">
    <source>
        <dbReference type="Google" id="ProtNLM"/>
    </source>
</evidence>
<dbReference type="InterPro" id="IPR013785">
    <property type="entry name" value="Aldolase_TIM"/>
</dbReference>
<evidence type="ECO:0000313" key="3">
    <source>
        <dbReference type="Proteomes" id="UP000600214"/>
    </source>
</evidence>
<dbReference type="EMBL" id="BMIA01000001">
    <property type="protein sequence ID" value="GGH31752.1"/>
    <property type="molecule type" value="Genomic_DNA"/>
</dbReference>
<dbReference type="Proteomes" id="UP000600214">
    <property type="component" value="Unassembled WGS sequence"/>
</dbReference>
<dbReference type="RefSeq" id="WP_188931394.1">
    <property type="nucleotide sequence ID" value="NZ_BMIA01000001.1"/>
</dbReference>